<evidence type="ECO:0000313" key="3">
    <source>
        <dbReference type="Proteomes" id="UP001265746"/>
    </source>
</evidence>
<comment type="caution">
    <text evidence="2">The sequence shown here is derived from an EMBL/GenBank/DDBJ whole genome shotgun (WGS) entry which is preliminary data.</text>
</comment>
<protein>
    <recommendedName>
        <fullName evidence="1">AB hydrolase-1 domain-containing protein</fullName>
    </recommendedName>
</protein>
<dbReference type="InterPro" id="IPR000073">
    <property type="entry name" value="AB_hydrolase_1"/>
</dbReference>
<dbReference type="SUPFAM" id="SSF53474">
    <property type="entry name" value="alpha/beta-Hydrolases"/>
    <property type="match status" value="1"/>
</dbReference>
<proteinExistence type="predicted"/>
<name>A0AAD9SSS3_PHOAM</name>
<dbReference type="PANTHER" id="PTHR37017">
    <property type="entry name" value="AB HYDROLASE-1 DOMAIN-CONTAINING PROTEIN-RELATED"/>
    <property type="match status" value="1"/>
</dbReference>
<dbReference type="InterPro" id="IPR029058">
    <property type="entry name" value="AB_hydrolase_fold"/>
</dbReference>
<evidence type="ECO:0000259" key="1">
    <source>
        <dbReference type="Pfam" id="PF12697"/>
    </source>
</evidence>
<organism evidence="2 3">
    <name type="scientific">Phomopsis amygdali</name>
    <name type="common">Fusicoccum amygdali</name>
    <dbReference type="NCBI Taxonomy" id="1214568"/>
    <lineage>
        <taxon>Eukaryota</taxon>
        <taxon>Fungi</taxon>
        <taxon>Dikarya</taxon>
        <taxon>Ascomycota</taxon>
        <taxon>Pezizomycotina</taxon>
        <taxon>Sordariomycetes</taxon>
        <taxon>Sordariomycetidae</taxon>
        <taxon>Diaporthales</taxon>
        <taxon>Diaporthaceae</taxon>
        <taxon>Diaporthe</taxon>
    </lineage>
</organism>
<dbReference type="AlphaFoldDB" id="A0AAD9SSS3"/>
<feature type="domain" description="AB hydrolase-1" evidence="1">
    <location>
        <begin position="7"/>
        <end position="240"/>
    </location>
</feature>
<reference evidence="2" key="1">
    <citation type="submission" date="2023-06" db="EMBL/GenBank/DDBJ databases">
        <authorList>
            <person name="Noh H."/>
        </authorList>
    </citation>
    <scope>NUCLEOTIDE SEQUENCE</scope>
    <source>
        <strain evidence="2">DUCC20226</strain>
    </source>
</reference>
<evidence type="ECO:0000313" key="2">
    <source>
        <dbReference type="EMBL" id="KAK2615730.1"/>
    </source>
</evidence>
<dbReference type="Pfam" id="PF12697">
    <property type="entry name" value="Abhydrolase_6"/>
    <property type="match status" value="1"/>
</dbReference>
<sequence>MSPKPTIVIVPGAWQFTSVFVPFADLLRGQGFTTEIVDMPSVGGTELPLTGLDEDIKAVRDVVQPLVEAGKEIVLLTHSAGGVSGSGAVKGLDVKARKEAGLAGGVVRVIFMAAFMVPKGSSLLEMLGGKPAPWMIVEGDRVTGDPEVVPQLGFSDLSPEERERWCKEMTYTSAALFAGTSQYEPWKDGVSCAYIYTEDDGALPYPLQQQMAAQLDPEAPKILIKANHCPYLSVPKELLAAVETIVAA</sequence>
<keyword evidence="3" id="KW-1185">Reference proteome</keyword>
<accession>A0AAD9SSS3</accession>
<dbReference type="PANTHER" id="PTHR37017:SF13">
    <property type="entry name" value="AB HYDROLASE-1 DOMAIN-CONTAINING PROTEIN"/>
    <property type="match status" value="1"/>
</dbReference>
<dbReference type="EMBL" id="JAUJFL010000001">
    <property type="protein sequence ID" value="KAK2615730.1"/>
    <property type="molecule type" value="Genomic_DNA"/>
</dbReference>
<dbReference type="Proteomes" id="UP001265746">
    <property type="component" value="Unassembled WGS sequence"/>
</dbReference>
<gene>
    <name evidence="2" type="ORF">N8I77_002464</name>
</gene>
<dbReference type="InterPro" id="IPR052897">
    <property type="entry name" value="Sec-Metab_Biosynth_Hydrolase"/>
</dbReference>
<dbReference type="Gene3D" id="3.40.50.1820">
    <property type="entry name" value="alpha/beta hydrolase"/>
    <property type="match status" value="1"/>
</dbReference>